<keyword evidence="5 7" id="KW-0520">NAD</keyword>
<dbReference type="UniPathway" id="UPA00244">
    <property type="reaction ID" value="UER00312"/>
</dbReference>
<dbReference type="GO" id="GO:0051287">
    <property type="term" value="F:NAD binding"/>
    <property type="evidence" value="ECO:0007669"/>
    <property type="project" value="InterPro"/>
</dbReference>
<evidence type="ECO:0000256" key="1">
    <source>
        <dbReference type="ARBA" id="ARBA00022490"/>
    </source>
</evidence>
<proteinExistence type="inferred from homology"/>
<dbReference type="InterPro" id="IPR037510">
    <property type="entry name" value="PdxA"/>
</dbReference>
<dbReference type="GO" id="GO:0042823">
    <property type="term" value="P:pyridoxal phosphate biosynthetic process"/>
    <property type="evidence" value="ECO:0007669"/>
    <property type="project" value="UniProtKB-UniRule"/>
</dbReference>
<dbReference type="GO" id="GO:0050570">
    <property type="term" value="F:4-hydroxythreonine-4-phosphate dehydrogenase activity"/>
    <property type="evidence" value="ECO:0007669"/>
    <property type="project" value="UniProtKB-UniRule"/>
</dbReference>
<evidence type="ECO:0000313" key="8">
    <source>
        <dbReference type="EMBL" id="HGF34784.1"/>
    </source>
</evidence>
<feature type="binding site" evidence="7">
    <location>
        <position position="174"/>
    </location>
    <ligand>
        <name>a divalent metal cation</name>
        <dbReference type="ChEBI" id="CHEBI:60240"/>
        <note>ligand shared between dimeric partners</note>
    </ligand>
</feature>
<dbReference type="GO" id="GO:0008615">
    <property type="term" value="P:pyridoxine biosynthetic process"/>
    <property type="evidence" value="ECO:0007669"/>
    <property type="project" value="UniProtKB-UniRule"/>
</dbReference>
<dbReference type="Pfam" id="PF04166">
    <property type="entry name" value="PdxA"/>
    <property type="match status" value="1"/>
</dbReference>
<evidence type="ECO:0000256" key="5">
    <source>
        <dbReference type="ARBA" id="ARBA00023027"/>
    </source>
</evidence>
<keyword evidence="6 7" id="KW-0664">Pyridoxine biosynthesis</keyword>
<sequence length="341" mass="36402">MSAKSDSRPLLALTLGDPVGVGPEIMIMALADHAVYQACRPLVLGDLPALERARRELAPELSIHPIQDPGQGKYQPGIIDLLALSHLAPDDLNHSHPSEASGRAMVSYILEAVEMALRGKVAGMVTGPISKAALHLAGYRYPGHTELLAERTGAAEVAMMLAGGKFRVVLATIHCPLSEVPEMLSLDALLRLFTLTCRCLEQDFGIPRPCLGVAALNPHASEGGLFGNEEKEIIIPAILEARGRGLRVSGPFPADTLFWRHAQGEFDAICAMYHDQGLIPLKLLHFMDAVNVTLGLPIIRTSVDHGTAYDLAGTGTAHPGSLKAAIFMAAEMAGRRTAKDI</sequence>
<feature type="binding site" evidence="7">
    <location>
        <position position="300"/>
    </location>
    <ligand>
        <name>substrate</name>
    </ligand>
</feature>
<protein>
    <recommendedName>
        <fullName evidence="7">4-hydroxythreonine-4-phosphate dehydrogenase</fullName>
        <ecNumber evidence="7">1.1.1.262</ecNumber>
    </recommendedName>
    <alternativeName>
        <fullName evidence="7">4-(phosphohydroxy)-L-threonine dehydrogenase</fullName>
    </alternativeName>
</protein>
<dbReference type="EMBL" id="DTMF01000256">
    <property type="protein sequence ID" value="HGF34784.1"/>
    <property type="molecule type" value="Genomic_DNA"/>
</dbReference>
<feature type="binding site" evidence="7">
    <location>
        <position position="145"/>
    </location>
    <ligand>
        <name>substrate</name>
    </ligand>
</feature>
<feature type="binding site" evidence="7">
    <location>
        <position position="282"/>
    </location>
    <ligand>
        <name>substrate</name>
    </ligand>
</feature>
<comment type="subcellular location">
    <subcellularLocation>
        <location evidence="7">Cytoplasm</location>
    </subcellularLocation>
</comment>
<comment type="function">
    <text evidence="7">Catalyzes the NAD(P)-dependent oxidation of 4-(phosphooxy)-L-threonine (HTP) into 2-amino-3-oxo-4-(phosphooxy)butyric acid which spontaneously decarboxylates to form 3-amino-2-oxopropyl phosphate (AHAP).</text>
</comment>
<comment type="catalytic activity">
    <reaction evidence="7">
        <text>4-(phosphooxy)-L-threonine + NAD(+) = 3-amino-2-oxopropyl phosphate + CO2 + NADH</text>
        <dbReference type="Rhea" id="RHEA:32275"/>
        <dbReference type="ChEBI" id="CHEBI:16526"/>
        <dbReference type="ChEBI" id="CHEBI:57279"/>
        <dbReference type="ChEBI" id="CHEBI:57540"/>
        <dbReference type="ChEBI" id="CHEBI:57945"/>
        <dbReference type="ChEBI" id="CHEBI:58452"/>
        <dbReference type="EC" id="1.1.1.262"/>
    </reaction>
</comment>
<dbReference type="NCBIfam" id="TIGR00557">
    <property type="entry name" value="pdxA"/>
    <property type="match status" value="1"/>
</dbReference>
<feature type="binding site" evidence="7">
    <location>
        <position position="144"/>
    </location>
    <ligand>
        <name>substrate</name>
    </ligand>
</feature>
<feature type="binding site" evidence="7">
    <location>
        <position position="291"/>
    </location>
    <ligand>
        <name>substrate</name>
    </ligand>
</feature>
<comment type="subunit">
    <text evidence="7">Homodimer.</text>
</comment>
<keyword evidence="4 7" id="KW-0560">Oxidoreductase</keyword>
<dbReference type="Gene3D" id="3.40.718.10">
    <property type="entry name" value="Isopropylmalate Dehydrogenase"/>
    <property type="match status" value="1"/>
</dbReference>
<comment type="miscellaneous">
    <text evidence="7">The active site is located at the dimer interface.</text>
</comment>
<accession>A0A7C3YZJ5</accession>
<name>A0A7C3YZJ5_9BACT</name>
<dbReference type="PANTHER" id="PTHR30004">
    <property type="entry name" value="4-HYDROXYTHREONINE-4-PHOSPHATE DEHYDROGENASE"/>
    <property type="match status" value="1"/>
</dbReference>
<evidence type="ECO:0000256" key="3">
    <source>
        <dbReference type="ARBA" id="ARBA00022857"/>
    </source>
</evidence>
<comment type="caution">
    <text evidence="8">The sequence shown here is derived from an EMBL/GenBank/DDBJ whole genome shotgun (WGS) entry which is preliminary data.</text>
</comment>
<comment type="similarity">
    <text evidence="7">Belongs to the PdxA family.</text>
</comment>
<keyword evidence="2 7" id="KW-0479">Metal-binding</keyword>
<evidence type="ECO:0000256" key="2">
    <source>
        <dbReference type="ARBA" id="ARBA00022723"/>
    </source>
</evidence>
<dbReference type="HAMAP" id="MF_00536">
    <property type="entry name" value="PdxA"/>
    <property type="match status" value="1"/>
</dbReference>
<dbReference type="AlphaFoldDB" id="A0A7C3YZJ5"/>
<dbReference type="SUPFAM" id="SSF53659">
    <property type="entry name" value="Isocitrate/Isopropylmalate dehydrogenase-like"/>
    <property type="match status" value="1"/>
</dbReference>
<reference evidence="8" key="1">
    <citation type="journal article" date="2020" name="mSystems">
        <title>Genome- and Community-Level Interaction Insights into Carbon Utilization and Element Cycling Functions of Hydrothermarchaeota in Hydrothermal Sediment.</title>
        <authorList>
            <person name="Zhou Z."/>
            <person name="Liu Y."/>
            <person name="Xu W."/>
            <person name="Pan J."/>
            <person name="Luo Z.H."/>
            <person name="Li M."/>
        </authorList>
    </citation>
    <scope>NUCLEOTIDE SEQUENCE [LARGE SCALE GENOMIC DNA]</scope>
    <source>
        <strain evidence="8">SpSt-897</strain>
    </source>
</reference>
<feature type="binding site" evidence="7">
    <location>
        <position position="219"/>
    </location>
    <ligand>
        <name>a divalent metal cation</name>
        <dbReference type="ChEBI" id="CHEBI:60240"/>
        <note>ligand shared between dimeric partners</note>
    </ligand>
</feature>
<dbReference type="GO" id="GO:0005737">
    <property type="term" value="C:cytoplasm"/>
    <property type="evidence" value="ECO:0007669"/>
    <property type="project" value="UniProtKB-SubCell"/>
</dbReference>
<gene>
    <name evidence="7 8" type="primary">pdxA</name>
    <name evidence="8" type="ORF">ENW96_10420</name>
</gene>
<dbReference type="EC" id="1.1.1.262" evidence="7"/>
<comment type="cofactor">
    <cofactor evidence="7">
        <name>a divalent metal cation</name>
        <dbReference type="ChEBI" id="CHEBI:60240"/>
    </cofactor>
    <text evidence="7">Binds 1 divalent metal cation per subunit.</text>
</comment>
<evidence type="ECO:0000256" key="6">
    <source>
        <dbReference type="ARBA" id="ARBA00023096"/>
    </source>
</evidence>
<evidence type="ECO:0000256" key="7">
    <source>
        <dbReference type="HAMAP-Rule" id="MF_00536"/>
    </source>
</evidence>
<feature type="binding site" evidence="7">
    <location>
        <position position="274"/>
    </location>
    <ligand>
        <name>a divalent metal cation</name>
        <dbReference type="ChEBI" id="CHEBI:60240"/>
        <note>ligand shared between dimeric partners</note>
    </ligand>
</feature>
<keyword evidence="1 7" id="KW-0963">Cytoplasm</keyword>
<dbReference type="GO" id="GO:0046872">
    <property type="term" value="F:metal ion binding"/>
    <property type="evidence" value="ECO:0007669"/>
    <property type="project" value="UniProtKB-UniRule"/>
</dbReference>
<dbReference type="InterPro" id="IPR005255">
    <property type="entry name" value="PdxA_fam"/>
</dbReference>
<keyword evidence="3 7" id="KW-0521">NADP</keyword>
<dbReference type="PANTHER" id="PTHR30004:SF6">
    <property type="entry name" value="D-THREONATE 4-PHOSPHATE DEHYDROGENASE"/>
    <property type="match status" value="1"/>
</dbReference>
<evidence type="ECO:0000256" key="4">
    <source>
        <dbReference type="ARBA" id="ARBA00023002"/>
    </source>
</evidence>
<comment type="pathway">
    <text evidence="7">Cofactor biosynthesis; pyridoxine 5'-phosphate biosynthesis; pyridoxine 5'-phosphate from D-erythrose 4-phosphate: step 4/5.</text>
</comment>
<organism evidence="8">
    <name type="scientific">Desulfobacca acetoxidans</name>
    <dbReference type="NCBI Taxonomy" id="60893"/>
    <lineage>
        <taxon>Bacteria</taxon>
        <taxon>Pseudomonadati</taxon>
        <taxon>Thermodesulfobacteriota</taxon>
        <taxon>Desulfobaccia</taxon>
        <taxon>Desulfobaccales</taxon>
        <taxon>Desulfobaccaceae</taxon>
        <taxon>Desulfobacca</taxon>
    </lineage>
</organism>